<protein>
    <submittedName>
        <fullName evidence="1">Uncharacterized protein</fullName>
    </submittedName>
</protein>
<proteinExistence type="predicted"/>
<organism evidence="1 2">
    <name type="scientific">Araneus ventricosus</name>
    <name type="common">Orbweaver spider</name>
    <name type="synonym">Epeira ventricosa</name>
    <dbReference type="NCBI Taxonomy" id="182803"/>
    <lineage>
        <taxon>Eukaryota</taxon>
        <taxon>Metazoa</taxon>
        <taxon>Ecdysozoa</taxon>
        <taxon>Arthropoda</taxon>
        <taxon>Chelicerata</taxon>
        <taxon>Arachnida</taxon>
        <taxon>Araneae</taxon>
        <taxon>Araneomorphae</taxon>
        <taxon>Entelegynae</taxon>
        <taxon>Araneoidea</taxon>
        <taxon>Araneidae</taxon>
        <taxon>Araneus</taxon>
    </lineage>
</organism>
<dbReference type="Proteomes" id="UP000499080">
    <property type="component" value="Unassembled WGS sequence"/>
</dbReference>
<comment type="caution">
    <text evidence="1">The sequence shown here is derived from an EMBL/GenBank/DDBJ whole genome shotgun (WGS) entry which is preliminary data.</text>
</comment>
<dbReference type="OrthoDB" id="5957375at2759"/>
<dbReference type="AlphaFoldDB" id="A0A4Y2AHD3"/>
<reference evidence="1 2" key="1">
    <citation type="journal article" date="2019" name="Sci. Rep.">
        <title>Orb-weaving spider Araneus ventricosus genome elucidates the spidroin gene catalogue.</title>
        <authorList>
            <person name="Kono N."/>
            <person name="Nakamura H."/>
            <person name="Ohtoshi R."/>
            <person name="Moran D.A.P."/>
            <person name="Shinohara A."/>
            <person name="Yoshida Y."/>
            <person name="Fujiwara M."/>
            <person name="Mori M."/>
            <person name="Tomita M."/>
            <person name="Arakawa K."/>
        </authorList>
    </citation>
    <scope>NUCLEOTIDE SEQUENCE [LARGE SCALE GENOMIC DNA]</scope>
</reference>
<name>A0A4Y2AHD3_ARAVE</name>
<accession>A0A4Y2AHD3</accession>
<dbReference type="EMBL" id="BGPR01000015">
    <property type="protein sequence ID" value="GBL78374.1"/>
    <property type="molecule type" value="Genomic_DNA"/>
</dbReference>
<gene>
    <name evidence="1" type="ORF">AVEN_42893_1</name>
</gene>
<keyword evidence="2" id="KW-1185">Reference proteome</keyword>
<evidence type="ECO:0000313" key="1">
    <source>
        <dbReference type="EMBL" id="GBL78374.1"/>
    </source>
</evidence>
<evidence type="ECO:0000313" key="2">
    <source>
        <dbReference type="Proteomes" id="UP000499080"/>
    </source>
</evidence>
<sequence length="126" mass="14569">MKRLGELEDRPNSFPISPIYVFQIDSQTLHIRRTNIMNRFQNSVRHYTNGWTYIMKASQLLASLQVSGAEVLHGILADKLMVRATIEKALESRFGDNHLTQFHRTELKTIRQKQGESLQVLTTDVE</sequence>